<dbReference type="InterPro" id="IPR049142">
    <property type="entry name" value="MS_channel_1st"/>
</dbReference>
<evidence type="ECO:0000259" key="9">
    <source>
        <dbReference type="Pfam" id="PF21082"/>
    </source>
</evidence>
<evidence type="ECO:0000256" key="1">
    <source>
        <dbReference type="ARBA" id="ARBA00004651"/>
    </source>
</evidence>
<reference evidence="11" key="1">
    <citation type="submission" date="2022-07" db="EMBL/GenBank/DDBJ databases">
        <title>Arcobacter roscoffensis sp. nov., a marine bacterium isolated from coastal seawater collected from Roscoff, France.</title>
        <authorList>
            <person name="Pascual J."/>
            <person name="Lepeaux C."/>
            <person name="Methner A."/>
            <person name="Overmann J."/>
        </authorList>
    </citation>
    <scope>NUCLEOTIDE SEQUENCE</scope>
    <source>
        <strain evidence="11">ARW1-2F2</strain>
    </source>
</reference>
<dbReference type="InterPro" id="IPR045275">
    <property type="entry name" value="MscS_archaea/bacteria_type"/>
</dbReference>
<evidence type="ECO:0000256" key="4">
    <source>
        <dbReference type="ARBA" id="ARBA00022692"/>
    </source>
</evidence>
<evidence type="ECO:0000256" key="6">
    <source>
        <dbReference type="ARBA" id="ARBA00023136"/>
    </source>
</evidence>
<dbReference type="SUPFAM" id="SSF50182">
    <property type="entry name" value="Sm-like ribonucleoproteins"/>
    <property type="match status" value="1"/>
</dbReference>
<feature type="transmembrane region" description="Helical" evidence="7">
    <location>
        <begin position="94"/>
        <end position="112"/>
    </location>
</feature>
<dbReference type="Gene3D" id="1.10.287.1260">
    <property type="match status" value="1"/>
</dbReference>
<dbReference type="PROSITE" id="PS01246">
    <property type="entry name" value="UPF0003"/>
    <property type="match status" value="1"/>
</dbReference>
<comment type="similarity">
    <text evidence="2">Belongs to the MscS (TC 1.A.23) family.</text>
</comment>
<dbReference type="EMBL" id="CP100595">
    <property type="protein sequence ID" value="UTJ07016.1"/>
    <property type="molecule type" value="Genomic_DNA"/>
</dbReference>
<dbReference type="InterPro" id="IPR010920">
    <property type="entry name" value="LSM_dom_sf"/>
</dbReference>
<keyword evidence="12" id="KW-1185">Reference proteome</keyword>
<keyword evidence="6 7" id="KW-0472">Membrane</keyword>
<comment type="subcellular location">
    <subcellularLocation>
        <location evidence="1">Cell membrane</location>
        <topology evidence="1">Multi-pass membrane protein</topology>
    </subcellularLocation>
</comment>
<name>A0ABY5E8C9_9BACT</name>
<dbReference type="Gene3D" id="2.30.30.60">
    <property type="match status" value="1"/>
</dbReference>
<dbReference type="Pfam" id="PF21082">
    <property type="entry name" value="MS_channel_3rd"/>
    <property type="match status" value="1"/>
</dbReference>
<evidence type="ECO:0000256" key="5">
    <source>
        <dbReference type="ARBA" id="ARBA00022989"/>
    </source>
</evidence>
<evidence type="ECO:0000259" key="8">
    <source>
        <dbReference type="Pfam" id="PF00924"/>
    </source>
</evidence>
<evidence type="ECO:0000259" key="10">
    <source>
        <dbReference type="Pfam" id="PF21088"/>
    </source>
</evidence>
<feature type="domain" description="Mechanosensitive ion channel MscS C-terminal" evidence="9">
    <location>
        <begin position="187"/>
        <end position="269"/>
    </location>
</feature>
<feature type="transmembrane region" description="Helical" evidence="7">
    <location>
        <begin position="66"/>
        <end position="88"/>
    </location>
</feature>
<protein>
    <submittedName>
        <fullName evidence="11">Mechanosensitive ion channel</fullName>
    </submittedName>
</protein>
<dbReference type="SUPFAM" id="SSF82689">
    <property type="entry name" value="Mechanosensitive channel protein MscS (YggB), C-terminal domain"/>
    <property type="match status" value="1"/>
</dbReference>
<evidence type="ECO:0000256" key="2">
    <source>
        <dbReference type="ARBA" id="ARBA00008017"/>
    </source>
</evidence>
<gene>
    <name evidence="11" type="ORF">NJU99_02670</name>
</gene>
<dbReference type="InterPro" id="IPR011066">
    <property type="entry name" value="MscS_channel_C_sf"/>
</dbReference>
<evidence type="ECO:0000313" key="11">
    <source>
        <dbReference type="EMBL" id="UTJ07016.1"/>
    </source>
</evidence>
<dbReference type="Pfam" id="PF21088">
    <property type="entry name" value="MS_channel_1st"/>
    <property type="match status" value="1"/>
</dbReference>
<dbReference type="InterPro" id="IPR011014">
    <property type="entry name" value="MscS_channel_TM-2"/>
</dbReference>
<sequence>MENKVNEVTNKFSSYIPENIVEILGGYVFSLLMAILIFLVGKWIVNRIVAVLGKLLRKVKGMDETLVKFLENIVYYALMIVVILTALSELGVETTSFLAILGAAGLAIGLALKDSLGNFASGVMIILFKPFRVGDFVSAAGVSGTVTEVGIFNSVFTTPDNQSIIVPNGAITSGSITNVNAHDTRRVDLVVGIGYDDDIKKAKDVLNDIINSNEKVLLDKGVTVAVSELADSSVNFVVRAWVKTPDYWGVKFDLTETVKLRFDQEGISIPYPQQDVHHHNND</sequence>
<dbReference type="InterPro" id="IPR006686">
    <property type="entry name" value="MscS_channel_CS"/>
</dbReference>
<feature type="domain" description="Mechanosensitive ion channel MscS" evidence="8">
    <location>
        <begin position="114"/>
        <end position="180"/>
    </location>
</feature>
<dbReference type="InterPro" id="IPR006685">
    <property type="entry name" value="MscS_channel_2nd"/>
</dbReference>
<keyword evidence="5 7" id="KW-1133">Transmembrane helix</keyword>
<proteinExistence type="inferred from homology"/>
<evidence type="ECO:0000313" key="12">
    <source>
        <dbReference type="Proteomes" id="UP001060012"/>
    </source>
</evidence>
<dbReference type="InterPro" id="IPR023408">
    <property type="entry name" value="MscS_beta-dom_sf"/>
</dbReference>
<organism evidence="11 12">
    <name type="scientific">Arcobacter roscoffensis</name>
    <dbReference type="NCBI Taxonomy" id="2961520"/>
    <lineage>
        <taxon>Bacteria</taxon>
        <taxon>Pseudomonadati</taxon>
        <taxon>Campylobacterota</taxon>
        <taxon>Epsilonproteobacteria</taxon>
        <taxon>Campylobacterales</taxon>
        <taxon>Arcobacteraceae</taxon>
        <taxon>Arcobacter</taxon>
    </lineage>
</organism>
<accession>A0ABY5E8C9</accession>
<dbReference type="PANTHER" id="PTHR30221">
    <property type="entry name" value="SMALL-CONDUCTANCE MECHANOSENSITIVE CHANNEL"/>
    <property type="match status" value="1"/>
</dbReference>
<feature type="transmembrane region" description="Helical" evidence="7">
    <location>
        <begin position="20"/>
        <end position="45"/>
    </location>
</feature>
<dbReference type="Gene3D" id="3.30.70.100">
    <property type="match status" value="1"/>
</dbReference>
<evidence type="ECO:0000256" key="3">
    <source>
        <dbReference type="ARBA" id="ARBA00022475"/>
    </source>
</evidence>
<dbReference type="RefSeq" id="WP_254577195.1">
    <property type="nucleotide sequence ID" value="NZ_CP100595.1"/>
</dbReference>
<dbReference type="InterPro" id="IPR049278">
    <property type="entry name" value="MS_channel_C"/>
</dbReference>
<keyword evidence="4 7" id="KW-0812">Transmembrane</keyword>
<dbReference type="Proteomes" id="UP001060012">
    <property type="component" value="Chromosome"/>
</dbReference>
<dbReference type="PANTHER" id="PTHR30221:SF1">
    <property type="entry name" value="SMALL-CONDUCTANCE MECHANOSENSITIVE CHANNEL"/>
    <property type="match status" value="1"/>
</dbReference>
<feature type="domain" description="Mechanosensitive ion channel transmembrane helices 2/3" evidence="10">
    <location>
        <begin position="72"/>
        <end position="113"/>
    </location>
</feature>
<dbReference type="Pfam" id="PF00924">
    <property type="entry name" value="MS_channel_2nd"/>
    <property type="match status" value="1"/>
</dbReference>
<dbReference type="SUPFAM" id="SSF82861">
    <property type="entry name" value="Mechanosensitive channel protein MscS (YggB), transmembrane region"/>
    <property type="match status" value="1"/>
</dbReference>
<keyword evidence="3" id="KW-1003">Cell membrane</keyword>
<evidence type="ECO:0000256" key="7">
    <source>
        <dbReference type="SAM" id="Phobius"/>
    </source>
</evidence>